<dbReference type="WBParaSite" id="SSTP_0000670300.1">
    <property type="protein sequence ID" value="SSTP_0000670300.1"/>
    <property type="gene ID" value="SSTP_0000670300"/>
</dbReference>
<dbReference type="AlphaFoldDB" id="A0A0K0EB32"/>
<keyword evidence="1" id="KW-1185">Reference proteome</keyword>
<proteinExistence type="predicted"/>
<sequence>MVQNSVQNFNGILKKKDFEHGTLKNITNDNEPKEPLLLSQKHPVPLQVYYNRHSKKGKKSTSTKGKKVKQLWGIKHRMYYTGEHVLSFFHYDWAEMFRRLGHNKCELFKEIGVLTFKYPRVQLLPTIFEQWEEYFYDFE</sequence>
<protein>
    <submittedName>
        <fullName evidence="2">IENR2 domain-containing protein</fullName>
    </submittedName>
</protein>
<reference evidence="2" key="1">
    <citation type="submission" date="2015-08" db="UniProtKB">
        <authorList>
            <consortium name="WormBaseParasite"/>
        </authorList>
    </citation>
    <scope>IDENTIFICATION</scope>
</reference>
<dbReference type="WBParaSite" id="TCONS_00016395.p1">
    <property type="protein sequence ID" value="TCONS_00016395.p1"/>
    <property type="gene ID" value="XLOC_010992"/>
</dbReference>
<evidence type="ECO:0000313" key="1">
    <source>
        <dbReference type="Proteomes" id="UP000035681"/>
    </source>
</evidence>
<name>A0A0K0EB32_STRER</name>
<organism evidence="2">
    <name type="scientific">Strongyloides stercoralis</name>
    <name type="common">Threadworm</name>
    <dbReference type="NCBI Taxonomy" id="6248"/>
    <lineage>
        <taxon>Eukaryota</taxon>
        <taxon>Metazoa</taxon>
        <taxon>Ecdysozoa</taxon>
        <taxon>Nematoda</taxon>
        <taxon>Chromadorea</taxon>
        <taxon>Rhabditida</taxon>
        <taxon>Tylenchina</taxon>
        <taxon>Panagrolaimomorpha</taxon>
        <taxon>Strongyloidoidea</taxon>
        <taxon>Strongyloididae</taxon>
        <taxon>Strongyloides</taxon>
    </lineage>
</organism>
<evidence type="ECO:0000313" key="2">
    <source>
        <dbReference type="WBParaSite" id="SSTP_0000670300.1"/>
    </source>
</evidence>
<accession>A0A0K0EB32</accession>
<dbReference type="Proteomes" id="UP000035681">
    <property type="component" value="Unplaced"/>
</dbReference>